<dbReference type="Proteomes" id="UP001164746">
    <property type="component" value="Chromosome 4"/>
</dbReference>
<reference evidence="3" key="1">
    <citation type="submission" date="2022-11" db="EMBL/GenBank/DDBJ databases">
        <title>Centuries of genome instability and evolution in soft-shell clam transmissible cancer (bioRxiv).</title>
        <authorList>
            <person name="Hart S.F.M."/>
            <person name="Yonemitsu M.A."/>
            <person name="Giersch R.M."/>
            <person name="Beal B.F."/>
            <person name="Arriagada G."/>
            <person name="Davis B.W."/>
            <person name="Ostrander E.A."/>
            <person name="Goff S.P."/>
            <person name="Metzger M.J."/>
        </authorList>
    </citation>
    <scope>NUCLEOTIDE SEQUENCE</scope>
    <source>
        <strain evidence="3">MELC-2E11</strain>
        <tissue evidence="3">Siphon/mantle</tissue>
    </source>
</reference>
<dbReference type="EMBL" id="CP111015">
    <property type="protein sequence ID" value="WAR03388.1"/>
    <property type="molecule type" value="Genomic_DNA"/>
</dbReference>
<name>A0ABY7E058_MYAAR</name>
<feature type="chain" id="PRO_5045661945" evidence="2">
    <location>
        <begin position="22"/>
        <end position="282"/>
    </location>
</feature>
<evidence type="ECO:0000313" key="3">
    <source>
        <dbReference type="EMBL" id="WAR03388.1"/>
    </source>
</evidence>
<organism evidence="3 4">
    <name type="scientific">Mya arenaria</name>
    <name type="common">Soft-shell clam</name>
    <dbReference type="NCBI Taxonomy" id="6604"/>
    <lineage>
        <taxon>Eukaryota</taxon>
        <taxon>Metazoa</taxon>
        <taxon>Spiralia</taxon>
        <taxon>Lophotrochozoa</taxon>
        <taxon>Mollusca</taxon>
        <taxon>Bivalvia</taxon>
        <taxon>Autobranchia</taxon>
        <taxon>Heteroconchia</taxon>
        <taxon>Euheterodonta</taxon>
        <taxon>Imparidentia</taxon>
        <taxon>Neoheterodontei</taxon>
        <taxon>Myida</taxon>
        <taxon>Myoidea</taxon>
        <taxon>Myidae</taxon>
        <taxon>Mya</taxon>
    </lineage>
</organism>
<accession>A0ABY7E058</accession>
<protein>
    <submittedName>
        <fullName evidence="3">Uncharacterized protein</fullName>
    </submittedName>
</protein>
<feature type="signal peptide" evidence="2">
    <location>
        <begin position="1"/>
        <end position="21"/>
    </location>
</feature>
<proteinExistence type="predicted"/>
<keyword evidence="4" id="KW-1185">Reference proteome</keyword>
<keyword evidence="2" id="KW-0732">Signal</keyword>
<feature type="region of interest" description="Disordered" evidence="1">
    <location>
        <begin position="207"/>
        <end position="263"/>
    </location>
</feature>
<evidence type="ECO:0000256" key="2">
    <source>
        <dbReference type="SAM" id="SignalP"/>
    </source>
</evidence>
<evidence type="ECO:0000313" key="4">
    <source>
        <dbReference type="Proteomes" id="UP001164746"/>
    </source>
</evidence>
<feature type="compositionally biased region" description="Polar residues" evidence="1">
    <location>
        <begin position="213"/>
        <end position="237"/>
    </location>
</feature>
<gene>
    <name evidence="3" type="ORF">MAR_009946</name>
</gene>
<sequence length="282" mass="30721">MDHILTHVAFVVLLLVSMTNTQEIPTKSKQASTFDFMPGSSPVKPNLVLAMPPRRPWTYPDRERARTTSTLGAPNDVGLPDLPSMSNLTCVEARRPAVARCLEDSSQFAVEKYYKLFSGPRNTLPPDNRKMASIYACIISVATAGCYHRELNGHCAVAQWRLLFDYHIMLAGKCRDIAGVPETTTLPLMKTTPTLEVTNRMDVQADTPGIQLPESTPTSDQTSLQTTGKMSNVTPKTSDGDSGSGSSEVWRRKDGGPGNSVLGHSPSLFILPVMLTLCTVVL</sequence>
<evidence type="ECO:0000256" key="1">
    <source>
        <dbReference type="SAM" id="MobiDB-lite"/>
    </source>
</evidence>